<sequence>EHQHLKETLGRIGHVLHMETDSFMKTAMTWTPVSKRKCMQPKTTWRTIEQELKEMNYIWNTIKMTTKK</sequence>
<evidence type="ECO:0000313" key="1">
    <source>
        <dbReference type="EMBL" id="CEK50747.1"/>
    </source>
</evidence>
<gene>
    <name evidence="1" type="primary">ORF11564</name>
</gene>
<organism evidence="1">
    <name type="scientific">Arion vulgaris</name>
    <dbReference type="NCBI Taxonomy" id="1028688"/>
    <lineage>
        <taxon>Eukaryota</taxon>
        <taxon>Metazoa</taxon>
        <taxon>Spiralia</taxon>
        <taxon>Lophotrochozoa</taxon>
        <taxon>Mollusca</taxon>
        <taxon>Gastropoda</taxon>
        <taxon>Heterobranchia</taxon>
        <taxon>Euthyneura</taxon>
        <taxon>Panpulmonata</taxon>
        <taxon>Eupulmonata</taxon>
        <taxon>Stylommatophora</taxon>
        <taxon>Helicina</taxon>
        <taxon>Arionoidea</taxon>
        <taxon>Arionidae</taxon>
        <taxon>Arion</taxon>
    </lineage>
</organism>
<proteinExistence type="predicted"/>
<dbReference type="EMBL" id="HACG01003882">
    <property type="protein sequence ID" value="CEK50747.1"/>
    <property type="molecule type" value="Transcribed_RNA"/>
</dbReference>
<name>A0A0B6Y354_9EUPU</name>
<feature type="non-terminal residue" evidence="1">
    <location>
        <position position="1"/>
    </location>
</feature>
<reference evidence="1" key="1">
    <citation type="submission" date="2014-12" db="EMBL/GenBank/DDBJ databases">
        <title>Insight into the proteome of Arion vulgaris.</title>
        <authorList>
            <person name="Aradska J."/>
            <person name="Bulat T."/>
            <person name="Smidak R."/>
            <person name="Sarate P."/>
            <person name="Gangsoo J."/>
            <person name="Sialana F."/>
            <person name="Bilban M."/>
            <person name="Lubec G."/>
        </authorList>
    </citation>
    <scope>NUCLEOTIDE SEQUENCE</scope>
    <source>
        <tissue evidence="1">Skin</tissue>
    </source>
</reference>
<accession>A0A0B6Y354</accession>
<protein>
    <submittedName>
        <fullName evidence="1">Uncharacterized protein</fullName>
    </submittedName>
</protein>
<dbReference type="AlphaFoldDB" id="A0A0B6Y354"/>
<feature type="non-terminal residue" evidence="1">
    <location>
        <position position="68"/>
    </location>
</feature>